<dbReference type="AlphaFoldDB" id="A6W8P3"/>
<evidence type="ECO:0000256" key="2">
    <source>
        <dbReference type="SAM" id="SignalP"/>
    </source>
</evidence>
<dbReference type="PANTHER" id="PTHR36842:SF1">
    <property type="entry name" value="PROTEIN TOLB"/>
    <property type="match status" value="1"/>
</dbReference>
<dbReference type="eggNOG" id="COG0823">
    <property type="taxonomic scope" value="Bacteria"/>
</dbReference>
<dbReference type="SUPFAM" id="SSF82171">
    <property type="entry name" value="DPP6 N-terminal domain-like"/>
    <property type="match status" value="1"/>
</dbReference>
<name>A6W8P3_KINRD</name>
<dbReference type="STRING" id="266940.Krad_1696"/>
<gene>
    <name evidence="3" type="ordered locus">Krad_1696</name>
</gene>
<dbReference type="InterPro" id="IPR011659">
    <property type="entry name" value="WD40"/>
</dbReference>
<feature type="signal peptide" evidence="2">
    <location>
        <begin position="1"/>
        <end position="28"/>
    </location>
</feature>
<dbReference type="Gene3D" id="2.120.10.30">
    <property type="entry name" value="TolB, C-terminal domain"/>
    <property type="match status" value="2"/>
</dbReference>
<dbReference type="Pfam" id="PF07676">
    <property type="entry name" value="PD40"/>
    <property type="match status" value="3"/>
</dbReference>
<dbReference type="OrthoDB" id="9808778at2"/>
<dbReference type="InterPro" id="IPR011042">
    <property type="entry name" value="6-blade_b-propeller_TolB-like"/>
</dbReference>
<dbReference type="PANTHER" id="PTHR36842">
    <property type="entry name" value="PROTEIN TOLB HOMOLOG"/>
    <property type="match status" value="1"/>
</dbReference>
<evidence type="ECO:0000256" key="1">
    <source>
        <dbReference type="ARBA" id="ARBA00009820"/>
    </source>
</evidence>
<accession>A6W8P3</accession>
<evidence type="ECO:0000313" key="3">
    <source>
        <dbReference type="EMBL" id="ABS03182.1"/>
    </source>
</evidence>
<dbReference type="RefSeq" id="WP_011981679.1">
    <property type="nucleotide sequence ID" value="NC_009664.2"/>
</dbReference>
<proteinExistence type="inferred from homology"/>
<dbReference type="PROSITE" id="PS51318">
    <property type="entry name" value="TAT"/>
    <property type="match status" value="1"/>
</dbReference>
<dbReference type="KEGG" id="kra:Krad_1696"/>
<evidence type="ECO:0000313" key="4">
    <source>
        <dbReference type="Proteomes" id="UP000001116"/>
    </source>
</evidence>
<dbReference type="Proteomes" id="UP000001116">
    <property type="component" value="Chromosome"/>
</dbReference>
<protein>
    <submittedName>
        <fullName evidence="3">WD40 domain protein beta Propeller</fullName>
    </submittedName>
</protein>
<dbReference type="InterPro" id="IPR006311">
    <property type="entry name" value="TAT_signal"/>
</dbReference>
<feature type="chain" id="PRO_5002704725" evidence="2">
    <location>
        <begin position="29"/>
        <end position="285"/>
    </location>
</feature>
<keyword evidence="2" id="KW-0732">Signal</keyword>
<keyword evidence="4" id="KW-1185">Reference proteome</keyword>
<reference evidence="4" key="1">
    <citation type="journal article" date="2008" name="PLoS ONE">
        <title>Survival in nuclear waste, extreme resistance, and potential applications gleaned from the genome sequence of Kineococcus radiotolerans SRS30216.</title>
        <authorList>
            <person name="Bagwell C.E."/>
            <person name="Bhat S."/>
            <person name="Hawkins G.M."/>
            <person name="Smith B.W."/>
            <person name="Biswas T."/>
            <person name="Hoover T.R."/>
            <person name="Saunders E."/>
            <person name="Han C.S."/>
            <person name="Tsodikov O.V."/>
            <person name="Shimkets L.J."/>
        </authorList>
    </citation>
    <scope>NUCLEOTIDE SEQUENCE [LARGE SCALE GENOMIC DNA]</scope>
    <source>
        <strain evidence="4">ATCC BAA-149 / DSM 14245 / SRS30216</strain>
    </source>
</reference>
<sequence>MTRTARRLLAAAAAAVSALALGVPAAQAAPARNGVVSFVQDASPIGIPCVGSWSWEPNFIEADRTAWAPNGVQAAILDPNGALIVINTRTCAKRTVATGVSRFHGLAFTPDSRSIAISRNGDLFLISAGTGATVRKLTSTRLIVESDPSFSPDGKSVAYRREGAIWIQTIATGQSIRWRVGAINPQYSPDGTKIAYQVYEGDEPAYNRGDGRIWYAPVTGGTPKDTLIDANADDFVWSPDGTAFAFSAASTGENAYTIFLARTTGRIYQSVGGTPSSGVSWQPLR</sequence>
<dbReference type="HOGENOM" id="CLU_975838_0_0_11"/>
<dbReference type="EMBL" id="CP000750">
    <property type="protein sequence ID" value="ABS03182.1"/>
    <property type="molecule type" value="Genomic_DNA"/>
</dbReference>
<comment type="similarity">
    <text evidence="1">Belongs to the TolB family.</text>
</comment>
<organism evidence="3 4">
    <name type="scientific">Kineococcus radiotolerans (strain ATCC BAA-149 / DSM 14245 / SRS30216)</name>
    <dbReference type="NCBI Taxonomy" id="266940"/>
    <lineage>
        <taxon>Bacteria</taxon>
        <taxon>Bacillati</taxon>
        <taxon>Actinomycetota</taxon>
        <taxon>Actinomycetes</taxon>
        <taxon>Kineosporiales</taxon>
        <taxon>Kineosporiaceae</taxon>
        <taxon>Kineococcus</taxon>
    </lineage>
</organism>